<comment type="subcellular location">
    <subcellularLocation>
        <location evidence="5">Cytoplasm</location>
    </subcellularLocation>
    <text evidence="5">Associated with two foci at the outer edges of the nucleoid region in young cells, and at four foci within both cell halves in older cells.</text>
</comment>
<keyword evidence="3 5" id="KW-0159">Chromosome partition</keyword>
<dbReference type="NCBIfam" id="TIGR00281">
    <property type="entry name" value="SMC-Scp complex subunit ScpB"/>
    <property type="match status" value="1"/>
</dbReference>
<dbReference type="PANTHER" id="PTHR34298:SF2">
    <property type="entry name" value="SEGREGATION AND CONDENSATION PROTEIN B"/>
    <property type="match status" value="1"/>
</dbReference>
<dbReference type="InterPro" id="IPR005234">
    <property type="entry name" value="ScpB_csome_segregation"/>
</dbReference>
<sequence length="191" mass="21538">MSYIEQKAVAEGLLFAVGEEGIEMSRLMYVLDLSMEEASSIIEELRETYEQPDRGFRLVEHGGAYRLITKKEHALYYKKLIESPTSSSLSQAALETLAIIAYRQPITRTEIEDIRGVKTDKALQTLTARLLIKEMGRAEGTGRPILYGTTKEFLDAFGLQSLKELPPLPKETEDLEEADLFFDSLNQVSLD</sequence>
<dbReference type="EMBL" id="JARULN010000001">
    <property type="protein sequence ID" value="MDG5752386.1"/>
    <property type="molecule type" value="Genomic_DNA"/>
</dbReference>
<organism evidence="6 7">
    <name type="scientific">Ectobacillus antri</name>
    <dbReference type="NCBI Taxonomy" id="2486280"/>
    <lineage>
        <taxon>Bacteria</taxon>
        <taxon>Bacillati</taxon>
        <taxon>Bacillota</taxon>
        <taxon>Bacilli</taxon>
        <taxon>Bacillales</taxon>
        <taxon>Bacillaceae</taxon>
        <taxon>Ectobacillus</taxon>
    </lineage>
</organism>
<evidence type="ECO:0000256" key="3">
    <source>
        <dbReference type="ARBA" id="ARBA00022829"/>
    </source>
</evidence>
<dbReference type="HAMAP" id="MF_01804">
    <property type="entry name" value="ScpB"/>
    <property type="match status" value="1"/>
</dbReference>
<proteinExistence type="inferred from homology"/>
<protein>
    <recommendedName>
        <fullName evidence="5">Segregation and condensation protein B</fullName>
    </recommendedName>
</protein>
<evidence type="ECO:0000313" key="7">
    <source>
        <dbReference type="Proteomes" id="UP001218246"/>
    </source>
</evidence>
<dbReference type="RefSeq" id="WP_124564828.1">
    <property type="nucleotide sequence ID" value="NZ_JARRRY010000001.1"/>
</dbReference>
<dbReference type="Pfam" id="PF04079">
    <property type="entry name" value="SMC_ScpB"/>
    <property type="match status" value="1"/>
</dbReference>
<keyword evidence="2 5" id="KW-0132">Cell division</keyword>
<comment type="subunit">
    <text evidence="5">Homodimer. Homodimerization may be required to stabilize the binding of ScpA to the Smc head domains. Component of a cohesin-like complex composed of ScpA, ScpB and the Smc homodimer, in which ScpA and ScpB bind to the head domain of Smc. The presence of the three proteins is required for the association of the complex with DNA.</text>
</comment>
<keyword evidence="7" id="KW-1185">Reference proteome</keyword>
<dbReference type="SUPFAM" id="SSF46785">
    <property type="entry name" value="Winged helix' DNA-binding domain"/>
    <property type="match status" value="2"/>
</dbReference>
<comment type="function">
    <text evidence="5">Participates in chromosomal partition during cell division. May act via the formation of a condensin-like complex containing Smc and ScpA that pull DNA away from mid-cell into both cell halves.</text>
</comment>
<dbReference type="Gene3D" id="1.10.10.10">
    <property type="entry name" value="Winged helix-like DNA-binding domain superfamily/Winged helix DNA-binding domain"/>
    <property type="match status" value="2"/>
</dbReference>
<name>A0ABT6GZI9_9BACI</name>
<keyword evidence="4 5" id="KW-0131">Cell cycle</keyword>
<reference evidence="6 7" key="1">
    <citation type="submission" date="2023-04" db="EMBL/GenBank/DDBJ databases">
        <title>Ectobacillus antri isolated from activated sludge.</title>
        <authorList>
            <person name="Yan P."/>
            <person name="Liu X."/>
        </authorList>
    </citation>
    <scope>NUCLEOTIDE SEQUENCE [LARGE SCALE GENOMIC DNA]</scope>
    <source>
        <strain evidence="6 7">C18H</strain>
    </source>
</reference>
<dbReference type="InterPro" id="IPR036388">
    <property type="entry name" value="WH-like_DNA-bd_sf"/>
</dbReference>
<comment type="similarity">
    <text evidence="5">Belongs to the ScpB family.</text>
</comment>
<accession>A0ABT6GZI9</accession>
<evidence type="ECO:0000256" key="5">
    <source>
        <dbReference type="HAMAP-Rule" id="MF_01804"/>
    </source>
</evidence>
<evidence type="ECO:0000256" key="2">
    <source>
        <dbReference type="ARBA" id="ARBA00022618"/>
    </source>
</evidence>
<gene>
    <name evidence="5 6" type="primary">scpB</name>
    <name evidence="6" type="ORF">P6P90_00030</name>
</gene>
<evidence type="ECO:0000256" key="1">
    <source>
        <dbReference type="ARBA" id="ARBA00022490"/>
    </source>
</evidence>
<dbReference type="PANTHER" id="PTHR34298">
    <property type="entry name" value="SEGREGATION AND CONDENSATION PROTEIN B"/>
    <property type="match status" value="1"/>
</dbReference>
<dbReference type="PIRSF" id="PIRSF019345">
    <property type="entry name" value="ScpB"/>
    <property type="match status" value="1"/>
</dbReference>
<evidence type="ECO:0000256" key="4">
    <source>
        <dbReference type="ARBA" id="ARBA00023306"/>
    </source>
</evidence>
<dbReference type="InterPro" id="IPR036390">
    <property type="entry name" value="WH_DNA-bd_sf"/>
</dbReference>
<dbReference type="Proteomes" id="UP001218246">
    <property type="component" value="Unassembled WGS sequence"/>
</dbReference>
<keyword evidence="1 5" id="KW-0963">Cytoplasm</keyword>
<comment type="caution">
    <text evidence="6">The sequence shown here is derived from an EMBL/GenBank/DDBJ whole genome shotgun (WGS) entry which is preliminary data.</text>
</comment>
<evidence type="ECO:0000313" key="6">
    <source>
        <dbReference type="EMBL" id="MDG5752386.1"/>
    </source>
</evidence>